<protein>
    <submittedName>
        <fullName evidence="2">Uncharacterized protein</fullName>
    </submittedName>
</protein>
<evidence type="ECO:0000313" key="3">
    <source>
        <dbReference type="Proteomes" id="UP001163283"/>
    </source>
</evidence>
<gene>
    <name evidence="1" type="ORF">LP092_06925</name>
    <name evidence="2" type="ORF">LP129_07235</name>
</gene>
<organism evidence="2 3">
    <name type="scientific">Moraxella bovis</name>
    <dbReference type="NCBI Taxonomy" id="476"/>
    <lineage>
        <taxon>Bacteria</taxon>
        <taxon>Pseudomonadati</taxon>
        <taxon>Pseudomonadota</taxon>
        <taxon>Gammaproteobacteria</taxon>
        <taxon>Moraxellales</taxon>
        <taxon>Moraxellaceae</taxon>
        <taxon>Moraxella</taxon>
    </lineage>
</organism>
<dbReference type="GeneID" id="77188669"/>
<evidence type="ECO:0000313" key="4">
    <source>
        <dbReference type="Proteomes" id="UP001163632"/>
    </source>
</evidence>
<dbReference type="EMBL" id="CP087781">
    <property type="protein sequence ID" value="UZA52907.1"/>
    <property type="molecule type" value="Genomic_DNA"/>
</dbReference>
<dbReference type="EMBL" id="CP087830">
    <property type="protein sequence ID" value="UZA04454.1"/>
    <property type="molecule type" value="Genomic_DNA"/>
</dbReference>
<evidence type="ECO:0000313" key="2">
    <source>
        <dbReference type="EMBL" id="UZA52907.1"/>
    </source>
</evidence>
<reference evidence="2 3" key="1">
    <citation type="journal article" date="2022" name="BMC Microbiol.">
        <title>Whole genome sequencing of Moraxella bovis strains from North America reveals two genotypes with different genetic determinants.</title>
        <authorList>
            <person name="Wynn E.L."/>
            <person name="Hille M.M."/>
            <person name="Loy J.D."/>
            <person name="Schuller G."/>
            <person name="Kuhn K.L."/>
            <person name="Dickey A.M."/>
            <person name="Bono J.L."/>
            <person name="Clawson M.L."/>
        </authorList>
    </citation>
    <scope>NUCLEOTIDE SEQUENCE [LARGE SCALE GENOMIC DNA]</scope>
    <source>
        <strain evidence="1">SAM102599</strain>
        <strain evidence="2 3">SAM57978</strain>
    </source>
</reference>
<proteinExistence type="predicted"/>
<dbReference type="KEGG" id="mboi:DQF64_07070"/>
<dbReference type="Proteomes" id="UP001163283">
    <property type="component" value="Chromosome"/>
</dbReference>
<accession>A0AAQ2T000</accession>
<dbReference type="RefSeq" id="WP_078273244.1">
    <property type="nucleotide sequence ID" value="NZ_CP030241.1"/>
</dbReference>
<sequence>MKTNSKRRLKRLIERVNTVIMAWGSETRPKRHKFGETTTLPPLYQVMAYQGEAILLQRFFGVLRERLGMDMEHRAYLAFYEQVVEHGGFLLDFISRTEWLTIVSGDTSLPNITKHQAKQLYCILLAVISERSPAMISVACDELFIHLYKQQFPSQTTTERQTTTDQLRHKLTNKLRKITHTPCQIKESFHQDDDKVVFCLMYRKDDRNRYEPLISLERPRLKTARLSAYQTLLDDDKLADKLSYVYELASKKKRIITFKDVG</sequence>
<dbReference type="AlphaFoldDB" id="A0AAQ2T000"/>
<dbReference type="Proteomes" id="UP001163632">
    <property type="component" value="Chromosome"/>
</dbReference>
<name>A0AAQ2T000_MORBO</name>
<evidence type="ECO:0000313" key="1">
    <source>
        <dbReference type="EMBL" id="UZA04454.1"/>
    </source>
</evidence>
<keyword evidence="4" id="KW-1185">Reference proteome</keyword>